<comment type="caution">
    <text evidence="1">The sequence shown here is derived from an EMBL/GenBank/DDBJ whole genome shotgun (WGS) entry which is preliminary data.</text>
</comment>
<dbReference type="AlphaFoldDB" id="A0AAI8VWM8"/>
<gene>
    <name evidence="1" type="ORF">KHLLAP_LOCUS12900</name>
</gene>
<evidence type="ECO:0000313" key="2">
    <source>
        <dbReference type="Proteomes" id="UP001295740"/>
    </source>
</evidence>
<sequence length="66" mass="7288">MPTTSSTPASDGDTVSCCKFQNAEPDTDPSQCSCPRNIEEKKARGRRLADRIGEAFDSYFNLVDEK</sequence>
<keyword evidence="2" id="KW-1185">Reference proteome</keyword>
<protein>
    <submittedName>
        <fullName evidence="1">Uu.00g054470.m01.CDS01</fullName>
    </submittedName>
</protein>
<organism evidence="1 2">
    <name type="scientific">Anthostomella pinea</name>
    <dbReference type="NCBI Taxonomy" id="933095"/>
    <lineage>
        <taxon>Eukaryota</taxon>
        <taxon>Fungi</taxon>
        <taxon>Dikarya</taxon>
        <taxon>Ascomycota</taxon>
        <taxon>Pezizomycotina</taxon>
        <taxon>Sordariomycetes</taxon>
        <taxon>Xylariomycetidae</taxon>
        <taxon>Xylariales</taxon>
        <taxon>Xylariaceae</taxon>
        <taxon>Anthostomella</taxon>
    </lineage>
</organism>
<dbReference type="Proteomes" id="UP001295740">
    <property type="component" value="Unassembled WGS sequence"/>
</dbReference>
<name>A0AAI8VWM8_9PEZI</name>
<dbReference type="EMBL" id="CAUWAG010000019">
    <property type="protein sequence ID" value="CAJ2512432.1"/>
    <property type="molecule type" value="Genomic_DNA"/>
</dbReference>
<accession>A0AAI8VWM8</accession>
<proteinExistence type="predicted"/>
<evidence type="ECO:0000313" key="1">
    <source>
        <dbReference type="EMBL" id="CAJ2512432.1"/>
    </source>
</evidence>
<reference evidence="1" key="1">
    <citation type="submission" date="2023-10" db="EMBL/GenBank/DDBJ databases">
        <authorList>
            <person name="Hackl T."/>
        </authorList>
    </citation>
    <scope>NUCLEOTIDE SEQUENCE</scope>
</reference>